<evidence type="ECO:0000256" key="4">
    <source>
        <dbReference type="ARBA" id="ARBA00037926"/>
    </source>
</evidence>
<dbReference type="GO" id="GO:0030187">
    <property type="term" value="P:melatonin biosynthetic process"/>
    <property type="evidence" value="ECO:0007669"/>
    <property type="project" value="UniProtKB-KW"/>
</dbReference>
<comment type="pathway">
    <text evidence="4">Aromatic compound metabolism; melatonin biosynthesis; melatonin from serotonin: step 1/2.</text>
</comment>
<organism>
    <name type="scientific">Branchiostoma floridae</name>
    <name type="common">Florida lancelet</name>
    <name type="synonym">Amphioxus</name>
    <dbReference type="NCBI Taxonomy" id="7739"/>
    <lineage>
        <taxon>Eukaryota</taxon>
        <taxon>Metazoa</taxon>
        <taxon>Chordata</taxon>
        <taxon>Cephalochordata</taxon>
        <taxon>Leptocardii</taxon>
        <taxon>Amphioxiformes</taxon>
        <taxon>Branchiostomatidae</taxon>
        <taxon>Branchiostoma</taxon>
    </lineage>
</organism>
<dbReference type="InParanoid" id="C3Y6T8"/>
<dbReference type="Pfam" id="PF00583">
    <property type="entry name" value="Acetyltransf_1"/>
    <property type="match status" value="1"/>
</dbReference>
<comment type="catalytic activity">
    <reaction evidence="3">
        <text>a 2-arylethylamine + acetyl-CoA = an N-acetyl-2-arylethylamine + CoA + H(+)</text>
        <dbReference type="Rhea" id="RHEA:20497"/>
        <dbReference type="ChEBI" id="CHEBI:15378"/>
        <dbReference type="ChEBI" id="CHEBI:55469"/>
        <dbReference type="ChEBI" id="CHEBI:57287"/>
        <dbReference type="ChEBI" id="CHEBI:57288"/>
        <dbReference type="ChEBI" id="CHEBI:77827"/>
        <dbReference type="EC" id="2.3.1.87"/>
    </reaction>
</comment>
<comment type="similarity">
    <text evidence="5">Belongs to the acetyltransferase family. AANAT subfamily.</text>
</comment>
<dbReference type="GO" id="GO:0004059">
    <property type="term" value="F:aralkylamine N-acetyltransferase activity"/>
    <property type="evidence" value="ECO:0007669"/>
    <property type="project" value="UniProtKB-EC"/>
</dbReference>
<evidence type="ECO:0000256" key="9">
    <source>
        <dbReference type="ARBA" id="ARBA00043260"/>
    </source>
</evidence>
<gene>
    <name evidence="11" type="ORF">BRAFLDRAFT_74988</name>
</gene>
<dbReference type="CDD" id="cd04301">
    <property type="entry name" value="NAT_SF"/>
    <property type="match status" value="1"/>
</dbReference>
<evidence type="ECO:0000313" key="11">
    <source>
        <dbReference type="EMBL" id="EEN64048.1"/>
    </source>
</evidence>
<keyword evidence="1" id="KW-0808">Transferase</keyword>
<keyword evidence="9" id="KW-0471">Melatonin biosynthesis</keyword>
<evidence type="ECO:0000256" key="1">
    <source>
        <dbReference type="ARBA" id="ARBA00022679"/>
    </source>
</evidence>
<dbReference type="EC" id="2.3.1.87" evidence="6"/>
<dbReference type="Gene3D" id="3.40.630.30">
    <property type="match status" value="1"/>
</dbReference>
<evidence type="ECO:0000256" key="2">
    <source>
        <dbReference type="ARBA" id="ARBA00023315"/>
    </source>
</evidence>
<feature type="domain" description="N-acetyltransferase" evidence="10">
    <location>
        <begin position="4"/>
        <end position="163"/>
    </location>
</feature>
<dbReference type="PANTHER" id="PTHR10908">
    <property type="entry name" value="SEROTONIN N-ACETYLTRANSFERASE"/>
    <property type="match status" value="1"/>
</dbReference>
<name>C3Y6T8_BRAFL</name>
<accession>C3Y6T8</accession>
<evidence type="ECO:0000259" key="10">
    <source>
        <dbReference type="PROSITE" id="PS51186"/>
    </source>
</evidence>
<dbReference type="InterPro" id="IPR051635">
    <property type="entry name" value="SNAT-like"/>
</dbReference>
<dbReference type="InterPro" id="IPR000182">
    <property type="entry name" value="GNAT_dom"/>
</dbReference>
<evidence type="ECO:0000256" key="5">
    <source>
        <dbReference type="ARBA" id="ARBA00038182"/>
    </source>
</evidence>
<protein>
    <recommendedName>
        <fullName evidence="7">Serotonin N-acetyltransferase</fullName>
        <ecNumber evidence="6">2.3.1.87</ecNumber>
    </recommendedName>
    <alternativeName>
        <fullName evidence="8">Aralkylamine N-acetyltransferase</fullName>
    </alternativeName>
</protein>
<dbReference type="FunCoup" id="C3Y6T8">
    <property type="interactions" value="25"/>
</dbReference>
<reference evidence="11" key="1">
    <citation type="journal article" date="2008" name="Nature">
        <title>The amphioxus genome and the evolution of the chordate karyotype.</title>
        <authorList>
            <consortium name="US DOE Joint Genome Institute (JGI-PGF)"/>
            <person name="Putnam N.H."/>
            <person name="Butts T."/>
            <person name="Ferrier D.E.K."/>
            <person name="Furlong R.F."/>
            <person name="Hellsten U."/>
            <person name="Kawashima T."/>
            <person name="Robinson-Rechavi M."/>
            <person name="Shoguchi E."/>
            <person name="Terry A."/>
            <person name="Yu J.-K."/>
            <person name="Benito-Gutierrez E.L."/>
            <person name="Dubchak I."/>
            <person name="Garcia-Fernandez J."/>
            <person name="Gibson-Brown J.J."/>
            <person name="Grigoriev I.V."/>
            <person name="Horton A.C."/>
            <person name="de Jong P.J."/>
            <person name="Jurka J."/>
            <person name="Kapitonov V.V."/>
            <person name="Kohara Y."/>
            <person name="Kuroki Y."/>
            <person name="Lindquist E."/>
            <person name="Lucas S."/>
            <person name="Osoegawa K."/>
            <person name="Pennacchio L.A."/>
            <person name="Salamov A.A."/>
            <person name="Satou Y."/>
            <person name="Sauka-Spengler T."/>
            <person name="Schmutz J."/>
            <person name="Shin-I T."/>
            <person name="Toyoda A."/>
            <person name="Bronner-Fraser M."/>
            <person name="Fujiyama A."/>
            <person name="Holland L.Z."/>
            <person name="Holland P.W.H."/>
            <person name="Satoh N."/>
            <person name="Rokhsar D.S."/>
        </authorList>
    </citation>
    <scope>NUCLEOTIDE SEQUENCE [LARGE SCALE GENOMIC DNA]</scope>
    <source>
        <strain evidence="11">S238N-H82</strain>
        <tissue evidence="11">Testes</tissue>
    </source>
</reference>
<sequence>MAEGNVRPLQCGEEVEQASILESAGYPADEAASLETLQARHTAESRLFIGYFENEKLLGFVCATSTDADRLTEESMHTHIPHGETICIHSVCVDQSVQRQGIATKLLKEFVHNVKGSFPDAKRICLICHEYLIPLYTKAGFVLVGLSEVVHGKEPWYDCVMEL</sequence>
<dbReference type="InterPro" id="IPR016181">
    <property type="entry name" value="Acyl_CoA_acyltransferase"/>
</dbReference>
<proteinExistence type="inferred from homology"/>
<keyword evidence="2" id="KW-0012">Acyltransferase</keyword>
<dbReference type="PROSITE" id="PS51186">
    <property type="entry name" value="GNAT"/>
    <property type="match status" value="1"/>
</dbReference>
<dbReference type="STRING" id="7739.C3Y6T8"/>
<dbReference type="SUPFAM" id="SSF55729">
    <property type="entry name" value="Acyl-CoA N-acyltransferases (Nat)"/>
    <property type="match status" value="1"/>
</dbReference>
<dbReference type="AlphaFoldDB" id="C3Y6T8"/>
<evidence type="ECO:0000256" key="3">
    <source>
        <dbReference type="ARBA" id="ARBA00036561"/>
    </source>
</evidence>
<evidence type="ECO:0000256" key="8">
    <source>
        <dbReference type="ARBA" id="ARBA00042928"/>
    </source>
</evidence>
<dbReference type="FunFam" id="3.40.630.30:FF:000192">
    <property type="entry name" value="Putative N-acetyltransferase C9.02c"/>
    <property type="match status" value="1"/>
</dbReference>
<dbReference type="PANTHER" id="PTHR10908:SF0">
    <property type="entry name" value="SEROTONIN N-ACETYLTRANSFERASE"/>
    <property type="match status" value="1"/>
</dbReference>
<evidence type="ECO:0000256" key="6">
    <source>
        <dbReference type="ARBA" id="ARBA00039114"/>
    </source>
</evidence>
<dbReference type="eggNOG" id="KOG4144">
    <property type="taxonomic scope" value="Eukaryota"/>
</dbReference>
<dbReference type="EMBL" id="GG666488">
    <property type="protein sequence ID" value="EEN64048.1"/>
    <property type="molecule type" value="Genomic_DNA"/>
</dbReference>
<evidence type="ECO:0000256" key="7">
    <source>
        <dbReference type="ARBA" id="ARBA00039398"/>
    </source>
</evidence>